<evidence type="ECO:0000256" key="1">
    <source>
        <dbReference type="ARBA" id="ARBA00008814"/>
    </source>
</evidence>
<evidence type="ECO:0000313" key="5">
    <source>
        <dbReference type="EMBL" id="OOO63032.1"/>
    </source>
</evidence>
<accession>A0A1S9IH14</accession>
<keyword evidence="2 3" id="KW-0732">Signal</keyword>
<gene>
    <name evidence="5" type="ORF">BS637_04270</name>
    <name evidence="6" type="ORF">BS638_02075</name>
</gene>
<protein>
    <recommendedName>
        <fullName evidence="4">Fe/B12 periplasmic-binding domain-containing protein</fullName>
    </recommendedName>
</protein>
<evidence type="ECO:0000256" key="3">
    <source>
        <dbReference type="SAM" id="SignalP"/>
    </source>
</evidence>
<dbReference type="AlphaFoldDB" id="A0A1S9IH14"/>
<evidence type="ECO:0000256" key="2">
    <source>
        <dbReference type="ARBA" id="ARBA00022729"/>
    </source>
</evidence>
<dbReference type="Pfam" id="PF01497">
    <property type="entry name" value="Peripla_BP_2"/>
    <property type="match status" value="1"/>
</dbReference>
<evidence type="ECO:0000259" key="4">
    <source>
        <dbReference type="PROSITE" id="PS50983"/>
    </source>
</evidence>
<evidence type="ECO:0000313" key="7">
    <source>
        <dbReference type="Proteomes" id="UP000190206"/>
    </source>
</evidence>
<reference evidence="6 8" key="2">
    <citation type="submission" date="2016-12" db="EMBL/GenBank/DDBJ databases">
        <title>Clostridium tepidum sp. nov., a close relative of Clostridium sporogenes and Clostridium botulinum Group I.</title>
        <authorList>
            <person name="Dobritsa A.P."/>
            <person name="Kutumbaka K.K."/>
            <person name="Werner K."/>
            <person name="Wiedmann M."/>
            <person name="Asmus A."/>
            <person name="Samadpour M."/>
        </authorList>
    </citation>
    <scope>NUCLEOTIDE SEQUENCE [LARGE SCALE GENOMIC DNA]</scope>
    <source>
        <strain evidence="6 8">IEH 97212</strain>
    </source>
</reference>
<comment type="caution">
    <text evidence="6">The sequence shown here is derived from an EMBL/GenBank/DDBJ whole genome shotgun (WGS) entry which is preliminary data.</text>
</comment>
<dbReference type="GO" id="GO:0071281">
    <property type="term" value="P:cellular response to iron ion"/>
    <property type="evidence" value="ECO:0007669"/>
    <property type="project" value="TreeGrafter"/>
</dbReference>
<comment type="similarity">
    <text evidence="1">Belongs to the bacterial solute-binding protein 8 family.</text>
</comment>
<evidence type="ECO:0000313" key="6">
    <source>
        <dbReference type="EMBL" id="OOO69606.1"/>
    </source>
</evidence>
<dbReference type="STRING" id="1962263.BS637_04270"/>
<dbReference type="OrthoDB" id="9787830at2"/>
<dbReference type="InterPro" id="IPR002491">
    <property type="entry name" value="ABC_transptr_periplasmic_BD"/>
</dbReference>
<dbReference type="RefSeq" id="WP_078023526.1">
    <property type="nucleotide sequence ID" value="NZ_MRAD01000003.1"/>
</dbReference>
<dbReference type="Proteomes" id="UP000190256">
    <property type="component" value="Unassembled WGS sequence"/>
</dbReference>
<feature type="chain" id="PRO_5039312142" description="Fe/B12 periplasmic-binding domain-containing protein" evidence="3">
    <location>
        <begin position="21"/>
        <end position="351"/>
    </location>
</feature>
<organism evidence="6 8">
    <name type="scientific">Clostridium tepidum</name>
    <dbReference type="NCBI Taxonomy" id="1962263"/>
    <lineage>
        <taxon>Bacteria</taxon>
        <taxon>Bacillati</taxon>
        <taxon>Bacillota</taxon>
        <taxon>Clostridia</taxon>
        <taxon>Eubacteriales</taxon>
        <taxon>Clostridiaceae</taxon>
        <taxon>Clostridium</taxon>
    </lineage>
</organism>
<proteinExistence type="inferred from homology"/>
<dbReference type="Proteomes" id="UP000190206">
    <property type="component" value="Unassembled WGS sequence"/>
</dbReference>
<dbReference type="PROSITE" id="PS50983">
    <property type="entry name" value="FE_B12_PBP"/>
    <property type="match status" value="1"/>
</dbReference>
<dbReference type="InterPro" id="IPR050902">
    <property type="entry name" value="ABC_Transporter_SBP"/>
</dbReference>
<name>A0A1S9IH14_9CLOT</name>
<keyword evidence="7" id="KW-1185">Reference proteome</keyword>
<evidence type="ECO:0000313" key="8">
    <source>
        <dbReference type="Proteomes" id="UP000190256"/>
    </source>
</evidence>
<sequence length="351" mass="39563">MRKISSLILALVLSTMFVFTGCTPKSEETSSAKEESKTVIVKDTRGIEVTVPKNPKKVVVMNNSIAEIIYCLGEGDKIVGVSDALKFPETLAKKQRVGAAFKPDIEKVLELKPDIVFGYGKYVKKETIQKMEDAGTKFVSLDGFKINSLCSDIKVLGDIFDKKEKADEYVAFINKNINMIKEKVKDIKPEEKAKVYWEGYSDYKSVSKGSAGDEMLKLAGVENLAGKEPVAYPQINKEWIVEKNPELIIKVAKTKLPLGYGKTDTKAIETYKNKITTRTGWDKVDAVKNDKVYIISNEIATSTRSVVGICYLAKWCYPDKFKDLDPEKVHKELIEKFYNIEYKGTWVYPNK</sequence>
<feature type="domain" description="Fe/B12 periplasmic-binding" evidence="4">
    <location>
        <begin position="57"/>
        <end position="324"/>
    </location>
</feature>
<dbReference type="NCBIfam" id="NF038402">
    <property type="entry name" value="TroA_like"/>
    <property type="match status" value="1"/>
</dbReference>
<dbReference type="EMBL" id="MRAE01000003">
    <property type="protein sequence ID" value="OOO69606.1"/>
    <property type="molecule type" value="Genomic_DNA"/>
</dbReference>
<reference evidence="5 7" key="1">
    <citation type="submission" date="2016-12" db="EMBL/GenBank/DDBJ databases">
        <title>Clostridium tepidum sp. nov., a close relative of Clostridium sporogenes and Clostridium botulinum Group I.</title>
        <authorList>
            <person name="Dobritsa A.P."/>
            <person name="Kutumbaka K."/>
            <person name="Werner K."/>
            <person name="Samadpour M."/>
        </authorList>
    </citation>
    <scope>NUCLEOTIDE SEQUENCE [LARGE SCALE GENOMIC DNA]</scope>
    <source>
        <strain evidence="5 7">PE</strain>
    </source>
</reference>
<dbReference type="SUPFAM" id="SSF53807">
    <property type="entry name" value="Helical backbone' metal receptor"/>
    <property type="match status" value="1"/>
</dbReference>
<dbReference type="InterPro" id="IPR054828">
    <property type="entry name" value="Vit_B12_bind_prot"/>
</dbReference>
<dbReference type="EMBL" id="MRAD01000003">
    <property type="protein sequence ID" value="OOO63032.1"/>
    <property type="molecule type" value="Genomic_DNA"/>
</dbReference>
<dbReference type="PANTHER" id="PTHR30535:SF34">
    <property type="entry name" value="MOLYBDATE-BINDING PROTEIN MOLA"/>
    <property type="match status" value="1"/>
</dbReference>
<feature type="signal peptide" evidence="3">
    <location>
        <begin position="1"/>
        <end position="20"/>
    </location>
</feature>
<dbReference type="Gene3D" id="3.40.50.1980">
    <property type="entry name" value="Nitrogenase molybdenum iron protein domain"/>
    <property type="match status" value="2"/>
</dbReference>
<dbReference type="PANTHER" id="PTHR30535">
    <property type="entry name" value="VITAMIN B12-BINDING PROTEIN"/>
    <property type="match status" value="1"/>
</dbReference>
<dbReference type="PROSITE" id="PS51257">
    <property type="entry name" value="PROKAR_LIPOPROTEIN"/>
    <property type="match status" value="1"/>
</dbReference>